<dbReference type="InterPro" id="IPR007822">
    <property type="entry name" value="LANC-like"/>
</dbReference>
<keyword evidence="10" id="KW-1185">Reference proteome</keyword>
<dbReference type="GO" id="GO:0005524">
    <property type="term" value="F:ATP binding"/>
    <property type="evidence" value="ECO:0007669"/>
    <property type="project" value="UniProtKB-KW"/>
</dbReference>
<proteinExistence type="predicted"/>
<dbReference type="CDD" id="cd04791">
    <property type="entry name" value="LanC_SerThrkinase"/>
    <property type="match status" value="1"/>
</dbReference>
<dbReference type="SUPFAM" id="SSF158745">
    <property type="entry name" value="LanC-like"/>
    <property type="match status" value="1"/>
</dbReference>
<dbReference type="PROSITE" id="PS50011">
    <property type="entry name" value="PROTEIN_KINASE_DOM"/>
    <property type="match status" value="1"/>
</dbReference>
<dbReference type="Proteomes" id="UP000295444">
    <property type="component" value="Unassembled WGS sequence"/>
</dbReference>
<dbReference type="Pfam" id="PF05147">
    <property type="entry name" value="LANC_like"/>
    <property type="match status" value="1"/>
</dbReference>
<organism evidence="9 10">
    <name type="scientific">Labedaea rhizosphaerae</name>
    <dbReference type="NCBI Taxonomy" id="598644"/>
    <lineage>
        <taxon>Bacteria</taxon>
        <taxon>Bacillati</taxon>
        <taxon>Actinomycetota</taxon>
        <taxon>Actinomycetes</taxon>
        <taxon>Pseudonocardiales</taxon>
        <taxon>Pseudonocardiaceae</taxon>
        <taxon>Labedaea</taxon>
    </lineage>
</organism>
<evidence type="ECO:0000256" key="1">
    <source>
        <dbReference type="ARBA" id="ARBA00012513"/>
    </source>
</evidence>
<dbReference type="EMBL" id="SNXZ01000005">
    <property type="protein sequence ID" value="TDP94885.1"/>
    <property type="molecule type" value="Genomic_DNA"/>
</dbReference>
<evidence type="ECO:0000256" key="4">
    <source>
        <dbReference type="ARBA" id="ARBA00022741"/>
    </source>
</evidence>
<dbReference type="Pfam" id="PF25816">
    <property type="entry name" value="RamC_N"/>
    <property type="match status" value="1"/>
</dbReference>
<keyword evidence="3" id="KW-0808">Transferase</keyword>
<evidence type="ECO:0000256" key="2">
    <source>
        <dbReference type="ARBA" id="ARBA00022527"/>
    </source>
</evidence>
<keyword evidence="5 9" id="KW-0418">Kinase</keyword>
<dbReference type="SMART" id="SM01260">
    <property type="entry name" value="LANC_like"/>
    <property type="match status" value="1"/>
</dbReference>
<dbReference type="SMART" id="SM00220">
    <property type="entry name" value="S_TKc"/>
    <property type="match status" value="1"/>
</dbReference>
<evidence type="ECO:0000313" key="9">
    <source>
        <dbReference type="EMBL" id="TDP94885.1"/>
    </source>
</evidence>
<evidence type="ECO:0000259" key="8">
    <source>
        <dbReference type="PROSITE" id="PS50011"/>
    </source>
</evidence>
<dbReference type="GO" id="GO:0046872">
    <property type="term" value="F:metal ion binding"/>
    <property type="evidence" value="ECO:0007669"/>
    <property type="project" value="UniProtKB-KW"/>
</dbReference>
<evidence type="ECO:0000256" key="7">
    <source>
        <dbReference type="PIRSR" id="PIRSR607822-1"/>
    </source>
</evidence>
<dbReference type="SUPFAM" id="SSF56112">
    <property type="entry name" value="Protein kinase-like (PK-like)"/>
    <property type="match status" value="1"/>
</dbReference>
<feature type="domain" description="Protein kinase" evidence="8">
    <location>
        <begin position="202"/>
        <end position="500"/>
    </location>
</feature>
<dbReference type="Gene3D" id="1.10.510.10">
    <property type="entry name" value="Transferase(Phosphotransferase) domain 1"/>
    <property type="match status" value="1"/>
</dbReference>
<comment type="caution">
    <text evidence="9">The sequence shown here is derived from an EMBL/GenBank/DDBJ whole genome shotgun (WGS) entry which is preliminary data.</text>
</comment>
<dbReference type="OrthoDB" id="1492512at2"/>
<keyword evidence="4" id="KW-0547">Nucleotide-binding</keyword>
<dbReference type="PANTHER" id="PTHR43289">
    <property type="entry name" value="MITOGEN-ACTIVATED PROTEIN KINASE KINASE KINASE 20-RELATED"/>
    <property type="match status" value="1"/>
</dbReference>
<keyword evidence="7" id="KW-0479">Metal-binding</keyword>
<evidence type="ECO:0000256" key="6">
    <source>
        <dbReference type="ARBA" id="ARBA00022840"/>
    </source>
</evidence>
<dbReference type="Gene3D" id="1.50.10.20">
    <property type="match status" value="1"/>
</dbReference>
<keyword evidence="6" id="KW-0067">ATP-binding</keyword>
<dbReference type="InterPro" id="IPR058053">
    <property type="entry name" value="RamC_C"/>
</dbReference>
<dbReference type="RefSeq" id="WP_133852299.1">
    <property type="nucleotide sequence ID" value="NZ_SNXZ01000005.1"/>
</dbReference>
<dbReference type="InterPro" id="IPR011009">
    <property type="entry name" value="Kinase-like_dom_sf"/>
</dbReference>
<dbReference type="AlphaFoldDB" id="A0A4R6S7U2"/>
<keyword evidence="7" id="KW-0862">Zinc</keyword>
<evidence type="ECO:0000313" key="10">
    <source>
        <dbReference type="Proteomes" id="UP000295444"/>
    </source>
</evidence>
<dbReference type="GO" id="GO:0004674">
    <property type="term" value="F:protein serine/threonine kinase activity"/>
    <property type="evidence" value="ECO:0007669"/>
    <property type="project" value="UniProtKB-KW"/>
</dbReference>
<reference evidence="9 10" key="1">
    <citation type="submission" date="2019-03" db="EMBL/GenBank/DDBJ databases">
        <title>Genomic Encyclopedia of Type Strains, Phase IV (KMG-IV): sequencing the most valuable type-strain genomes for metagenomic binning, comparative biology and taxonomic classification.</title>
        <authorList>
            <person name="Goeker M."/>
        </authorList>
    </citation>
    <scope>NUCLEOTIDE SEQUENCE [LARGE SCALE GENOMIC DNA]</scope>
    <source>
        <strain evidence="9 10">DSM 45361</strain>
    </source>
</reference>
<accession>A0A4R6S7U2</accession>
<dbReference type="PANTHER" id="PTHR43289:SF6">
    <property type="entry name" value="SERINE_THREONINE-PROTEIN KINASE NEKL-3"/>
    <property type="match status" value="1"/>
</dbReference>
<sequence>MQARVRELVDGHDYDLCDDHVWLTVTPAGFDYPEHGWKLHISTRAATFDALVEKLVPALVAERCAFKLARSVAVLEELNDGHSHPASVGKAFTVYPRPSQVRALGLSLAQLLRGHEGPPVVSDRRVDPDAPVYYRYGPMRGGPLSLDAHGRFGMWVAGPDGDRFDALAGLRYRRPSWAQDPFADDTPTGPMVLGPMVLAGQYRVDSGIREAAPGNVYRATDLRDGTAVVVKQARPFVGERVQAPGRDRRLLMRNERRVLRVLDGVEGVPRFVDHFAQGGDEFLATEDRGGRSLDEAVRADGPLALPEVLELGHRLATVLRAVHDRGVVMRDLTPANVVLDGMAVSLVDFGIAAYDGFHLAGHTPGYAPARQVRDEPPRELDDLHSLAMTLAFAATGYDPVDDAEVARVRVLQTLPRLGAPVEWGVLADLLSEDEDCVRAAFDRLADGAVPRPPLTAMPAPPDVTPDRLTEIIGNVRADLLSMVDDVLRPDYHASSEHDLNLHGGVAGVGLELLRHLDIDGVRERVTELIGFIDRVARRIPVSSGLFTGRTGIAVFFAEAAAQGFAVPAFRALTDGWRERGPDVTDGVAGIGLGHLRLHRVTGDPAHAVVAAECARLVATTADPESMVPPAKRLPGVDGSAGSAHGLAGMVDLLLAHADHTGDAADHAVAACRTHVLVARTRSLINAAPAADPLAGSWCQGLAGIARTLYRAADVLGDDSLVPPAVEALEAAAELAPRMATLSLCCGVAGVGNALIGAGRTEAAHDLLTTMVLRGGGTEAHPVFVAPSPNTRSVSWAGGLAGILGFLRRLADEKSPDPVP</sequence>
<evidence type="ECO:0000256" key="5">
    <source>
        <dbReference type="ARBA" id="ARBA00022777"/>
    </source>
</evidence>
<evidence type="ECO:0000256" key="3">
    <source>
        <dbReference type="ARBA" id="ARBA00022679"/>
    </source>
</evidence>
<dbReference type="InterPro" id="IPR057929">
    <property type="entry name" value="RamC_N"/>
</dbReference>
<keyword evidence="2" id="KW-0723">Serine/threonine-protein kinase</keyword>
<gene>
    <name evidence="9" type="ORF">EV186_105117</name>
</gene>
<dbReference type="GO" id="GO:0031179">
    <property type="term" value="P:peptide modification"/>
    <property type="evidence" value="ECO:0007669"/>
    <property type="project" value="InterPro"/>
</dbReference>
<dbReference type="InterPro" id="IPR000719">
    <property type="entry name" value="Prot_kinase_dom"/>
</dbReference>
<feature type="binding site" evidence="7">
    <location>
        <position position="698"/>
    </location>
    <ligand>
        <name>Zn(2+)</name>
        <dbReference type="ChEBI" id="CHEBI:29105"/>
    </ligand>
</feature>
<dbReference type="PRINTS" id="PR01950">
    <property type="entry name" value="LANCSUPER"/>
</dbReference>
<protein>
    <recommendedName>
        <fullName evidence="1">non-specific serine/threonine protein kinase</fullName>
        <ecNumber evidence="1">2.7.11.1</ecNumber>
    </recommendedName>
</protein>
<dbReference type="Pfam" id="PF00069">
    <property type="entry name" value="Pkinase"/>
    <property type="match status" value="1"/>
</dbReference>
<dbReference type="EC" id="2.7.11.1" evidence="1"/>
<name>A0A4R6S7U2_LABRH</name>
<feature type="binding site" evidence="7">
    <location>
        <position position="744"/>
    </location>
    <ligand>
        <name>Zn(2+)</name>
        <dbReference type="ChEBI" id="CHEBI:29105"/>
    </ligand>
</feature>